<keyword evidence="2" id="KW-0472">Membrane</keyword>
<keyword evidence="2" id="KW-0812">Transmembrane</keyword>
<feature type="region of interest" description="Disordered" evidence="1">
    <location>
        <begin position="1"/>
        <end position="58"/>
    </location>
</feature>
<dbReference type="EMBL" id="PNGV01000001">
    <property type="protein sequence ID" value="PMC43073.1"/>
    <property type="molecule type" value="Genomic_DNA"/>
</dbReference>
<name>A0A2N6RYH2_9BIFI</name>
<protein>
    <submittedName>
        <fullName evidence="3">Uncharacterized protein</fullName>
    </submittedName>
</protein>
<accession>A0A2N6RYH2</accession>
<proteinExistence type="predicted"/>
<gene>
    <name evidence="3" type="ORF">CJ216_02995</name>
</gene>
<feature type="compositionally biased region" description="Polar residues" evidence="1">
    <location>
        <begin position="24"/>
        <end position="36"/>
    </location>
</feature>
<feature type="transmembrane region" description="Helical" evidence="2">
    <location>
        <begin position="179"/>
        <end position="196"/>
    </location>
</feature>
<dbReference type="Proteomes" id="UP000235771">
    <property type="component" value="Unassembled WGS sequence"/>
</dbReference>
<reference evidence="3 4" key="1">
    <citation type="submission" date="2017-09" db="EMBL/GenBank/DDBJ databases">
        <title>Bacterial strain isolated from the female urinary microbiota.</title>
        <authorList>
            <person name="Thomas-White K."/>
            <person name="Kumar N."/>
            <person name="Forster S."/>
            <person name="Putonti C."/>
            <person name="Lawley T."/>
            <person name="Wolfe A.J."/>
        </authorList>
    </citation>
    <scope>NUCLEOTIDE SEQUENCE [LARGE SCALE GENOMIC DNA]</scope>
    <source>
        <strain evidence="3 4">UMB1686</strain>
    </source>
</reference>
<dbReference type="GeneID" id="98326046"/>
<evidence type="ECO:0000256" key="2">
    <source>
        <dbReference type="SAM" id="Phobius"/>
    </source>
</evidence>
<evidence type="ECO:0000256" key="1">
    <source>
        <dbReference type="SAM" id="MobiDB-lite"/>
    </source>
</evidence>
<feature type="region of interest" description="Disordered" evidence="1">
    <location>
        <begin position="205"/>
        <end position="243"/>
    </location>
</feature>
<organism evidence="3 4">
    <name type="scientific">Gardnerella greenwoodii</name>
    <dbReference type="NCBI Taxonomy" id="2914925"/>
    <lineage>
        <taxon>Bacteria</taxon>
        <taxon>Bacillati</taxon>
        <taxon>Actinomycetota</taxon>
        <taxon>Actinomycetes</taxon>
        <taxon>Bifidobacteriales</taxon>
        <taxon>Bifidobacteriaceae</taxon>
        <taxon>Gardnerella</taxon>
    </lineage>
</organism>
<evidence type="ECO:0000313" key="3">
    <source>
        <dbReference type="EMBL" id="PMC43073.1"/>
    </source>
</evidence>
<keyword evidence="4" id="KW-1185">Reference proteome</keyword>
<comment type="caution">
    <text evidence="3">The sequence shown here is derived from an EMBL/GenBank/DDBJ whole genome shotgun (WGS) entry which is preliminary data.</text>
</comment>
<feature type="compositionally biased region" description="Low complexity" evidence="1">
    <location>
        <begin position="1"/>
        <end position="23"/>
    </location>
</feature>
<dbReference type="RefSeq" id="WP_102694863.1">
    <property type="nucleotide sequence ID" value="NZ_JAKNCL010000001.1"/>
</dbReference>
<sequence>MEQFNQYDSNDQSNYDSSNQNQSISHNDNGLSNQGKSFAVNNSANNNVNSSNANDQCQQNQPFQNQQYQQNQYQQSQYAQNQNWYGQYPNQYQNSQNYNNQEYVNNQYHQNTNNFAAQYPDNYAVNSNGTGSYSSDYVKQSAPYNAMNANSSYSSNSTSAKANSWNIDIKSLLTKRNKIIAAVVCVAILLCVVVALCVPKKHDNGKQAATASSQSDSHKSSSTDVNTEPKRHASPEAVDAGGPADYSALPLNQIYDQNWYKVLDTTPGGNYQHHRYDPVGMDVEAPRNDHDGFYNFSNARYQIDSAAEKGQIGKVIRSEISNSIADDTAMKNYYAIKADGNHKGNIKEPKLTAAQQQYFDRLKSVVGGDFKTYTRNTMYADRVSYLVNSGYSFNTTYNDRHPGSIGYADMYQSNAEERNVPYVDENGNSIELDKSAHYDSLMSVARWMLYDQGFYNVAVSPAGVWGTCRLDNRGYMEAVQIVLPSQDNPDKFDVFVGVLDDIYYNEVLTSDVNYHVADYSGTEDYALYASVLRQNNKESGILPFRAILHDVDRPLRAKDNELPRVMREFGVDDAKMKTIASNGLMLMIGSNMFVDNEIRDTGYGDWVHRGDVESLPHYKQYVGDGTWDVYLNGLNAHAEENGDDEIRYRAFMLRAAPTSRLWYGKLYKRIDYNKGMFNYDEFIKLDRAAFGN</sequence>
<evidence type="ECO:0000313" key="4">
    <source>
        <dbReference type="Proteomes" id="UP000235771"/>
    </source>
</evidence>
<feature type="compositionally biased region" description="Basic and acidic residues" evidence="1">
    <location>
        <begin position="216"/>
        <end position="234"/>
    </location>
</feature>
<keyword evidence="2" id="KW-1133">Transmembrane helix</keyword>
<dbReference type="AlphaFoldDB" id="A0A2N6RYH2"/>
<feature type="compositionally biased region" description="Low complexity" evidence="1">
    <location>
        <begin position="39"/>
        <end position="58"/>
    </location>
</feature>